<proteinExistence type="predicted"/>
<dbReference type="InterPro" id="IPR011652">
    <property type="entry name" value="MORN_2"/>
</dbReference>
<dbReference type="KEGG" id="hhy:Halhy_6294"/>
<dbReference type="STRING" id="760192.Halhy_6294"/>
<accession>F4L695</accession>
<reference key="2">
    <citation type="submission" date="2011-04" db="EMBL/GenBank/DDBJ databases">
        <title>Complete sequence of chromosome of Haliscomenobacter hydrossis DSM 1100.</title>
        <authorList>
            <consortium name="US DOE Joint Genome Institute (JGI-PGF)"/>
            <person name="Lucas S."/>
            <person name="Han J."/>
            <person name="Lapidus A."/>
            <person name="Bruce D."/>
            <person name="Goodwin L."/>
            <person name="Pitluck S."/>
            <person name="Peters L."/>
            <person name="Kyrpides N."/>
            <person name="Mavromatis K."/>
            <person name="Ivanova N."/>
            <person name="Ovchinnikova G."/>
            <person name="Pagani I."/>
            <person name="Daligault H."/>
            <person name="Detter J.C."/>
            <person name="Han C."/>
            <person name="Land M."/>
            <person name="Hauser L."/>
            <person name="Markowitz V."/>
            <person name="Cheng J.-F."/>
            <person name="Hugenholtz P."/>
            <person name="Woyke T."/>
            <person name="Wu D."/>
            <person name="Verbarg S."/>
            <person name="Frueling A."/>
            <person name="Brambilla E."/>
            <person name="Klenk H.-P."/>
            <person name="Eisen J.A."/>
        </authorList>
    </citation>
    <scope>NUCLEOTIDE SEQUENCE</scope>
    <source>
        <strain>DSM 1100</strain>
    </source>
</reference>
<dbReference type="Proteomes" id="UP000008461">
    <property type="component" value="Chromosome"/>
</dbReference>
<reference evidence="1 2" key="1">
    <citation type="journal article" date="2011" name="Stand. Genomic Sci.">
        <title>Complete genome sequence of Haliscomenobacter hydrossis type strain (O).</title>
        <authorList>
            <consortium name="US DOE Joint Genome Institute (JGI-PGF)"/>
            <person name="Daligault H."/>
            <person name="Lapidus A."/>
            <person name="Zeytun A."/>
            <person name="Nolan M."/>
            <person name="Lucas S."/>
            <person name="Del Rio T.G."/>
            <person name="Tice H."/>
            <person name="Cheng J.F."/>
            <person name="Tapia R."/>
            <person name="Han C."/>
            <person name="Goodwin L."/>
            <person name="Pitluck S."/>
            <person name="Liolios K."/>
            <person name="Pagani I."/>
            <person name="Ivanova N."/>
            <person name="Huntemann M."/>
            <person name="Mavromatis K."/>
            <person name="Mikhailova N."/>
            <person name="Pati A."/>
            <person name="Chen A."/>
            <person name="Palaniappan K."/>
            <person name="Land M."/>
            <person name="Hauser L."/>
            <person name="Brambilla E.M."/>
            <person name="Rohde M."/>
            <person name="Verbarg S."/>
            <person name="Goker M."/>
            <person name="Bristow J."/>
            <person name="Eisen J.A."/>
            <person name="Markowitz V."/>
            <person name="Hugenholtz P."/>
            <person name="Kyrpides N.C."/>
            <person name="Klenk H.P."/>
            <person name="Woyke T."/>
        </authorList>
    </citation>
    <scope>NUCLEOTIDE SEQUENCE [LARGE SCALE GENOMIC DNA]</scope>
    <source>
        <strain evidence="2">ATCC 27775 / DSM 1100 / LMG 10767 / O</strain>
    </source>
</reference>
<name>F4L695_HALH1</name>
<dbReference type="eggNOG" id="COG2849">
    <property type="taxonomic scope" value="Bacteria"/>
</dbReference>
<dbReference type="Gene3D" id="2.20.110.10">
    <property type="entry name" value="Histone H3 K4-specific methyltransferase SET7/9 N-terminal domain"/>
    <property type="match status" value="1"/>
</dbReference>
<dbReference type="EMBL" id="CP002691">
    <property type="protein sequence ID" value="AEE54113.1"/>
    <property type="molecule type" value="Genomic_DNA"/>
</dbReference>
<dbReference type="PROSITE" id="PS51257">
    <property type="entry name" value="PROKAR_LIPOPROTEIN"/>
    <property type="match status" value="1"/>
</dbReference>
<keyword evidence="2" id="KW-1185">Reference proteome</keyword>
<dbReference type="RefSeq" id="WP_013768634.1">
    <property type="nucleotide sequence ID" value="NC_015510.1"/>
</dbReference>
<evidence type="ECO:0000313" key="1">
    <source>
        <dbReference type="EMBL" id="AEE54113.1"/>
    </source>
</evidence>
<protein>
    <submittedName>
        <fullName evidence="1">MORN variant repeat-containing protein</fullName>
    </submittedName>
</protein>
<evidence type="ECO:0000313" key="2">
    <source>
        <dbReference type="Proteomes" id="UP000008461"/>
    </source>
</evidence>
<dbReference type="AlphaFoldDB" id="F4L695"/>
<sequence>MRHSLLFLTLLCFGLSCQQNDTAVQNTSSEAKTLDQDGQFSMVPIPASSHQLAQKKGSNAELIEEGITDAKGMKNGIWVTYQGEGAYPAKIVSYVNGLYNGPYFEFDGFGRMAVRANYMNNKLHGLLVKFNSGTLAQESSYINGVLDGVYKEFNQKGAVEKEIHYKDGKLDGLFRYYDEDGKVTLEYQYKNGKQQ</sequence>
<dbReference type="Pfam" id="PF07661">
    <property type="entry name" value="MORN_2"/>
    <property type="match status" value="2"/>
</dbReference>
<dbReference type="HOGENOM" id="CLU_1394632_0_0_10"/>
<gene>
    <name evidence="1" type="ordered locus">Halhy_6294</name>
</gene>
<organism evidence="1 2">
    <name type="scientific">Haliscomenobacter hydrossis (strain ATCC 27775 / DSM 1100 / LMG 10767 / O)</name>
    <dbReference type="NCBI Taxonomy" id="760192"/>
    <lineage>
        <taxon>Bacteria</taxon>
        <taxon>Pseudomonadati</taxon>
        <taxon>Bacteroidota</taxon>
        <taxon>Saprospiria</taxon>
        <taxon>Saprospirales</taxon>
        <taxon>Haliscomenobacteraceae</taxon>
        <taxon>Haliscomenobacter</taxon>
    </lineage>
</organism>
<dbReference type="SUPFAM" id="SSF82185">
    <property type="entry name" value="Histone H3 K4-specific methyltransferase SET7/9 N-terminal domain"/>
    <property type="match status" value="1"/>
</dbReference>